<evidence type="ECO:0000256" key="1">
    <source>
        <dbReference type="SAM" id="Phobius"/>
    </source>
</evidence>
<dbReference type="AlphaFoldDB" id="A0A9P5XEV5"/>
<keyword evidence="3" id="KW-1185">Reference proteome</keyword>
<keyword evidence="1" id="KW-1133">Transmembrane helix</keyword>
<accession>A0A9P5XEV5</accession>
<gene>
    <name evidence="2" type="ORF">P691DRAFT_537790</name>
</gene>
<protein>
    <submittedName>
        <fullName evidence="2">Uncharacterized protein</fullName>
    </submittedName>
</protein>
<name>A0A9P5XEV5_9AGAR</name>
<keyword evidence="1" id="KW-0812">Transmembrane</keyword>
<organism evidence="2 3">
    <name type="scientific">Macrolepiota fuliginosa MF-IS2</name>
    <dbReference type="NCBI Taxonomy" id="1400762"/>
    <lineage>
        <taxon>Eukaryota</taxon>
        <taxon>Fungi</taxon>
        <taxon>Dikarya</taxon>
        <taxon>Basidiomycota</taxon>
        <taxon>Agaricomycotina</taxon>
        <taxon>Agaricomycetes</taxon>
        <taxon>Agaricomycetidae</taxon>
        <taxon>Agaricales</taxon>
        <taxon>Agaricineae</taxon>
        <taxon>Agaricaceae</taxon>
        <taxon>Macrolepiota</taxon>
    </lineage>
</organism>
<reference evidence="2" key="1">
    <citation type="submission" date="2020-11" db="EMBL/GenBank/DDBJ databases">
        <authorList>
            <consortium name="DOE Joint Genome Institute"/>
            <person name="Ahrendt S."/>
            <person name="Riley R."/>
            <person name="Andreopoulos W."/>
            <person name="Labutti K."/>
            <person name="Pangilinan J."/>
            <person name="Ruiz-Duenas F.J."/>
            <person name="Barrasa J.M."/>
            <person name="Sanchez-Garcia M."/>
            <person name="Camarero S."/>
            <person name="Miyauchi S."/>
            <person name="Serrano A."/>
            <person name="Linde D."/>
            <person name="Babiker R."/>
            <person name="Drula E."/>
            <person name="Ayuso-Fernandez I."/>
            <person name="Pacheco R."/>
            <person name="Padilla G."/>
            <person name="Ferreira P."/>
            <person name="Barriuso J."/>
            <person name="Kellner H."/>
            <person name="Castanera R."/>
            <person name="Alfaro M."/>
            <person name="Ramirez L."/>
            <person name="Pisabarro A.G."/>
            <person name="Kuo A."/>
            <person name="Tritt A."/>
            <person name="Lipzen A."/>
            <person name="He G."/>
            <person name="Yan M."/>
            <person name="Ng V."/>
            <person name="Cullen D."/>
            <person name="Martin F."/>
            <person name="Rosso M.-N."/>
            <person name="Henrissat B."/>
            <person name="Hibbett D."/>
            <person name="Martinez A.T."/>
            <person name="Grigoriev I.V."/>
        </authorList>
    </citation>
    <scope>NUCLEOTIDE SEQUENCE</scope>
    <source>
        <strain evidence="2">MF-IS2</strain>
    </source>
</reference>
<dbReference type="EMBL" id="MU151122">
    <property type="protein sequence ID" value="KAF9449719.1"/>
    <property type="molecule type" value="Genomic_DNA"/>
</dbReference>
<keyword evidence="1" id="KW-0472">Membrane</keyword>
<feature type="transmembrane region" description="Helical" evidence="1">
    <location>
        <begin position="12"/>
        <end position="34"/>
    </location>
</feature>
<comment type="caution">
    <text evidence="2">The sequence shown here is derived from an EMBL/GenBank/DDBJ whole genome shotgun (WGS) entry which is preliminary data.</text>
</comment>
<evidence type="ECO:0000313" key="2">
    <source>
        <dbReference type="EMBL" id="KAF9449719.1"/>
    </source>
</evidence>
<sequence length="116" mass="13007">MSPRLHTHPPTPFIHFSVFGTATWLPAACLWLPIRSRLGGRSPLLHEAALNPSLPLPLVLSRDLSQDLRPEAFPMHTAITQTCFIVSTHNLYSRKVRITVDLLISLSLYLSLTREA</sequence>
<evidence type="ECO:0000313" key="3">
    <source>
        <dbReference type="Proteomes" id="UP000807342"/>
    </source>
</evidence>
<dbReference type="Proteomes" id="UP000807342">
    <property type="component" value="Unassembled WGS sequence"/>
</dbReference>
<proteinExistence type="predicted"/>